<dbReference type="InterPro" id="IPR029063">
    <property type="entry name" value="SAM-dependent_MTases_sf"/>
</dbReference>
<dbReference type="InterPro" id="IPR002052">
    <property type="entry name" value="DNA_methylase_N6_adenine_CS"/>
</dbReference>
<dbReference type="Gene3D" id="3.40.50.150">
    <property type="entry name" value="Vaccinia Virus protein VP39"/>
    <property type="match status" value="1"/>
</dbReference>
<accession>A0A6C0CLX6</accession>
<dbReference type="GO" id="GO:0005634">
    <property type="term" value="C:nucleus"/>
    <property type="evidence" value="ECO:0007669"/>
    <property type="project" value="TreeGrafter"/>
</dbReference>
<dbReference type="PANTHER" id="PTHR14741">
    <property type="entry name" value="S-ADENOSYLMETHIONINE-DEPENDENT METHYLTRANSFERASE RELATED"/>
    <property type="match status" value="1"/>
</dbReference>
<protein>
    <recommendedName>
        <fullName evidence="2">Methyltransferase</fullName>
    </recommendedName>
</protein>
<sequence length="221" mass="25859">MKKSKIDKYWHNRDDLYPEWDKTGIKTDEEGLFSITPARFAAKIAIILKALVNKYNNTPYNMLEIGTGIGGNLFEFSKVFDLVSTVEYNLDRLELAKSNCKTVLSQEQMDKITFHNVNVKDFFKQNELQRYDLVFMDPPWFNEKVSSTNYFTFENIGYKQFNMYGITLVLYILNYTNLVAIKIPLRANCTSINSNFLKNNNIMKHELTFKGFKILVFQKCV</sequence>
<dbReference type="Pfam" id="PF09445">
    <property type="entry name" value="Methyltransf_15"/>
    <property type="match status" value="1"/>
</dbReference>
<reference evidence="1" key="1">
    <citation type="journal article" date="2020" name="Nature">
        <title>Giant virus diversity and host interactions through global metagenomics.</title>
        <authorList>
            <person name="Schulz F."/>
            <person name="Roux S."/>
            <person name="Paez-Espino D."/>
            <person name="Jungbluth S."/>
            <person name="Walsh D.A."/>
            <person name="Denef V.J."/>
            <person name="McMahon K.D."/>
            <person name="Konstantinidis K.T."/>
            <person name="Eloe-Fadrosh E.A."/>
            <person name="Kyrpides N.C."/>
            <person name="Woyke T."/>
        </authorList>
    </citation>
    <scope>NUCLEOTIDE SEQUENCE</scope>
    <source>
        <strain evidence="1">GVMAG-M-3300021343-4</strain>
    </source>
</reference>
<dbReference type="GO" id="GO:0003676">
    <property type="term" value="F:nucleic acid binding"/>
    <property type="evidence" value="ECO:0007669"/>
    <property type="project" value="InterPro"/>
</dbReference>
<organism evidence="1">
    <name type="scientific">viral metagenome</name>
    <dbReference type="NCBI Taxonomy" id="1070528"/>
    <lineage>
        <taxon>unclassified sequences</taxon>
        <taxon>metagenomes</taxon>
        <taxon>organismal metagenomes</taxon>
    </lineage>
</organism>
<dbReference type="CDD" id="cd02440">
    <property type="entry name" value="AdoMet_MTases"/>
    <property type="match status" value="1"/>
</dbReference>
<dbReference type="EMBL" id="MN739441">
    <property type="protein sequence ID" value="QHT04890.1"/>
    <property type="molecule type" value="Genomic_DNA"/>
</dbReference>
<dbReference type="InterPro" id="IPR019012">
    <property type="entry name" value="RNA_cap_Gua-N2-MeTrfase"/>
</dbReference>
<evidence type="ECO:0008006" key="2">
    <source>
        <dbReference type="Google" id="ProtNLM"/>
    </source>
</evidence>
<dbReference type="PANTHER" id="PTHR14741:SF32">
    <property type="entry name" value="TRIMETHYLGUANOSINE SYNTHASE"/>
    <property type="match status" value="1"/>
</dbReference>
<dbReference type="PROSITE" id="PS00092">
    <property type="entry name" value="N6_MTASE"/>
    <property type="match status" value="1"/>
</dbReference>
<dbReference type="AlphaFoldDB" id="A0A6C0CLX6"/>
<evidence type="ECO:0000313" key="1">
    <source>
        <dbReference type="EMBL" id="QHT04890.1"/>
    </source>
</evidence>
<name>A0A6C0CLX6_9ZZZZ</name>
<dbReference type="SUPFAM" id="SSF53335">
    <property type="entry name" value="S-adenosyl-L-methionine-dependent methyltransferases"/>
    <property type="match status" value="1"/>
</dbReference>
<dbReference type="GO" id="GO:0071164">
    <property type="term" value="F:RNA cap trimethylguanosine synthase activity"/>
    <property type="evidence" value="ECO:0007669"/>
    <property type="project" value="TreeGrafter"/>
</dbReference>
<proteinExistence type="predicted"/>